<feature type="transmembrane region" description="Helical" evidence="13">
    <location>
        <begin position="165"/>
        <end position="186"/>
    </location>
</feature>
<organism evidence="14 15">
    <name type="scientific">Clostridium argentinense CDC 2741</name>
    <dbReference type="NCBI Taxonomy" id="1418104"/>
    <lineage>
        <taxon>Bacteria</taxon>
        <taxon>Bacillati</taxon>
        <taxon>Bacillota</taxon>
        <taxon>Clostridia</taxon>
        <taxon>Eubacteriales</taxon>
        <taxon>Clostridiaceae</taxon>
        <taxon>Clostridium</taxon>
    </lineage>
</organism>
<comment type="caution">
    <text evidence="14">The sequence shown here is derived from an EMBL/GenBank/DDBJ whole genome shotgun (WGS) entry which is preliminary data.</text>
</comment>
<feature type="transmembrane region" description="Helical" evidence="13">
    <location>
        <begin position="415"/>
        <end position="435"/>
    </location>
</feature>
<comment type="function">
    <text evidence="1">Multidrug efflux pump.</text>
</comment>
<keyword evidence="6" id="KW-0050">Antiport</keyword>
<dbReference type="NCBIfam" id="TIGR00797">
    <property type="entry name" value="matE"/>
    <property type="match status" value="1"/>
</dbReference>
<keyword evidence="7" id="KW-1003">Cell membrane</keyword>
<evidence type="ECO:0000313" key="15">
    <source>
        <dbReference type="Proteomes" id="UP000031366"/>
    </source>
</evidence>
<dbReference type="Proteomes" id="UP000031366">
    <property type="component" value="Unassembled WGS sequence"/>
</dbReference>
<dbReference type="PIRSF" id="PIRSF006603">
    <property type="entry name" value="DinF"/>
    <property type="match status" value="1"/>
</dbReference>
<dbReference type="GO" id="GO:0005886">
    <property type="term" value="C:plasma membrane"/>
    <property type="evidence" value="ECO:0007669"/>
    <property type="project" value="UniProtKB-SubCell"/>
</dbReference>
<dbReference type="AlphaFoldDB" id="A0A0C1UD53"/>
<protein>
    <recommendedName>
        <fullName evidence="4">Probable multidrug resistance protein NorM</fullName>
    </recommendedName>
    <alternativeName>
        <fullName evidence="12">Multidrug-efflux transporter</fullName>
    </alternativeName>
</protein>
<evidence type="ECO:0000256" key="4">
    <source>
        <dbReference type="ARBA" id="ARBA00020268"/>
    </source>
</evidence>
<feature type="transmembrane region" description="Helical" evidence="13">
    <location>
        <begin position="51"/>
        <end position="76"/>
    </location>
</feature>
<keyword evidence="11 13" id="KW-0472">Membrane</keyword>
<keyword evidence="8 13" id="KW-0812">Transmembrane</keyword>
<dbReference type="InterPro" id="IPR048279">
    <property type="entry name" value="MdtK-like"/>
</dbReference>
<evidence type="ECO:0000256" key="5">
    <source>
        <dbReference type="ARBA" id="ARBA00022448"/>
    </source>
</evidence>
<gene>
    <name evidence="14" type="ORF">U732_2756</name>
</gene>
<sequence>MVMDMKKGNPTKLILNFAFPMLIGNIFQQVYNMVDSIVVGRFVGKNALAAVGSSFSLMNFITLLIIGLCMGSSIVISQYFGAEDYEGLKRVVSTSFIFMFIFTVLLSILTFLFTKPLLILIKTPVEILEDSTSYLKIVFAGLIFTFLYNAIASLLRALGDSKTSLYFLVIACIINIVLDLVFVLNFKMGVAGVAYATVIAQAIASILSLIYAFSKVPILRMKKKEFVFDRTIFPVIAKYSFLTSIQQSIMSIGMVAVQGLVNTFGADVIAAFTAAGKVDSLAYLPVQDFGNAFSTYVAQNVGAGKKERVHEGVKSAIKIIIVFCIISSILILMSSEYLMKIFVDSSEVKVIETGIEYISVVGIFYMLIGFLFMFYGFFRGVGNLTMSVVLTIVSLGTRVLMAYSLSSISYIGQKGIWWSIPIGWLLADILGFITYKKGKWQNNIINLKDKITEEKECM</sequence>
<evidence type="ECO:0000256" key="8">
    <source>
        <dbReference type="ARBA" id="ARBA00022692"/>
    </source>
</evidence>
<accession>A0A0C1UD53</accession>
<keyword evidence="15" id="KW-1185">Reference proteome</keyword>
<feature type="transmembrane region" description="Helical" evidence="13">
    <location>
        <begin position="355"/>
        <end position="377"/>
    </location>
</feature>
<evidence type="ECO:0000256" key="2">
    <source>
        <dbReference type="ARBA" id="ARBA00004651"/>
    </source>
</evidence>
<evidence type="ECO:0000256" key="13">
    <source>
        <dbReference type="SAM" id="Phobius"/>
    </source>
</evidence>
<dbReference type="STRING" id="29341.RSJ17_20470"/>
<name>A0A0C1UD53_9CLOT</name>
<dbReference type="Pfam" id="PF01554">
    <property type="entry name" value="MatE"/>
    <property type="match status" value="2"/>
</dbReference>
<evidence type="ECO:0000256" key="10">
    <source>
        <dbReference type="ARBA" id="ARBA00023065"/>
    </source>
</evidence>
<evidence type="ECO:0000256" key="12">
    <source>
        <dbReference type="ARBA" id="ARBA00031636"/>
    </source>
</evidence>
<dbReference type="GO" id="GO:0042910">
    <property type="term" value="F:xenobiotic transmembrane transporter activity"/>
    <property type="evidence" value="ECO:0007669"/>
    <property type="project" value="InterPro"/>
</dbReference>
<keyword evidence="5" id="KW-0813">Transport</keyword>
<evidence type="ECO:0000256" key="7">
    <source>
        <dbReference type="ARBA" id="ARBA00022475"/>
    </source>
</evidence>
<evidence type="ECO:0000313" key="14">
    <source>
        <dbReference type="EMBL" id="KIE45415.1"/>
    </source>
</evidence>
<keyword evidence="9 13" id="KW-1133">Transmembrane helix</keyword>
<dbReference type="EMBL" id="AYSO01000019">
    <property type="protein sequence ID" value="KIE45415.1"/>
    <property type="molecule type" value="Genomic_DNA"/>
</dbReference>
<dbReference type="InterPro" id="IPR002528">
    <property type="entry name" value="MATE_fam"/>
</dbReference>
<evidence type="ECO:0000256" key="11">
    <source>
        <dbReference type="ARBA" id="ARBA00023136"/>
    </source>
</evidence>
<feature type="transmembrane region" description="Helical" evidence="13">
    <location>
        <begin position="384"/>
        <end position="403"/>
    </location>
</feature>
<dbReference type="PANTHER" id="PTHR43298:SF2">
    <property type="entry name" value="FMN_FAD EXPORTER YEEO-RELATED"/>
    <property type="match status" value="1"/>
</dbReference>
<keyword evidence="10" id="KW-0406">Ion transport</keyword>
<feature type="transmembrane region" description="Helical" evidence="13">
    <location>
        <begin position="12"/>
        <end position="31"/>
    </location>
</feature>
<comment type="similarity">
    <text evidence="3">Belongs to the multi antimicrobial extrusion (MATE) (TC 2.A.66.1) family.</text>
</comment>
<dbReference type="CDD" id="cd13138">
    <property type="entry name" value="MATE_yoeA_like"/>
    <property type="match status" value="1"/>
</dbReference>
<proteinExistence type="inferred from homology"/>
<evidence type="ECO:0000256" key="1">
    <source>
        <dbReference type="ARBA" id="ARBA00003408"/>
    </source>
</evidence>
<reference evidence="14 15" key="1">
    <citation type="journal article" date="2015" name="Infect. Genet. Evol.">
        <title>Genomic sequences of six botulinum neurotoxin-producing strains representing three clostridial species illustrate the mobility and diversity of botulinum neurotoxin genes.</title>
        <authorList>
            <person name="Smith T.J."/>
            <person name="Hill K.K."/>
            <person name="Xie G."/>
            <person name="Foley B.T."/>
            <person name="Williamson C.H."/>
            <person name="Foster J.T."/>
            <person name="Johnson S.L."/>
            <person name="Chertkov O."/>
            <person name="Teshima H."/>
            <person name="Gibbons H.S."/>
            <person name="Johnsky L.A."/>
            <person name="Karavis M.A."/>
            <person name="Smith L.A."/>
        </authorList>
    </citation>
    <scope>NUCLEOTIDE SEQUENCE [LARGE SCALE GENOMIC DNA]</scope>
    <source>
        <strain evidence="14 15">CDC 2741</strain>
    </source>
</reference>
<feature type="transmembrane region" description="Helical" evidence="13">
    <location>
        <begin position="134"/>
        <end position="158"/>
    </location>
</feature>
<dbReference type="GO" id="GO:0006811">
    <property type="term" value="P:monoatomic ion transport"/>
    <property type="evidence" value="ECO:0007669"/>
    <property type="project" value="UniProtKB-KW"/>
</dbReference>
<feature type="transmembrane region" description="Helical" evidence="13">
    <location>
        <begin position="96"/>
        <end position="114"/>
    </location>
</feature>
<comment type="subcellular location">
    <subcellularLocation>
        <location evidence="2">Cell membrane</location>
        <topology evidence="2">Multi-pass membrane protein</topology>
    </subcellularLocation>
</comment>
<feature type="transmembrane region" description="Helical" evidence="13">
    <location>
        <begin position="315"/>
        <end position="335"/>
    </location>
</feature>
<evidence type="ECO:0000256" key="9">
    <source>
        <dbReference type="ARBA" id="ARBA00022989"/>
    </source>
</evidence>
<dbReference type="GO" id="GO:0015297">
    <property type="term" value="F:antiporter activity"/>
    <property type="evidence" value="ECO:0007669"/>
    <property type="project" value="UniProtKB-KW"/>
</dbReference>
<dbReference type="InterPro" id="IPR050222">
    <property type="entry name" value="MATE_MdtK"/>
</dbReference>
<feature type="transmembrane region" description="Helical" evidence="13">
    <location>
        <begin position="192"/>
        <end position="214"/>
    </location>
</feature>
<dbReference type="OrthoDB" id="9776324at2"/>
<evidence type="ECO:0000256" key="3">
    <source>
        <dbReference type="ARBA" id="ARBA00010199"/>
    </source>
</evidence>
<dbReference type="PANTHER" id="PTHR43298">
    <property type="entry name" value="MULTIDRUG RESISTANCE PROTEIN NORM-RELATED"/>
    <property type="match status" value="1"/>
</dbReference>
<evidence type="ECO:0000256" key="6">
    <source>
        <dbReference type="ARBA" id="ARBA00022449"/>
    </source>
</evidence>